<protein>
    <submittedName>
        <fullName evidence="2">Transcriptional regulator</fullName>
    </submittedName>
</protein>
<dbReference type="PROSITE" id="PS50995">
    <property type="entry name" value="HTH_MARR_2"/>
    <property type="match status" value="1"/>
</dbReference>
<organism evidence="2 3">
    <name type="scientific">Paraoerskovia sediminicola</name>
    <dbReference type="NCBI Taxonomy" id="1138587"/>
    <lineage>
        <taxon>Bacteria</taxon>
        <taxon>Bacillati</taxon>
        <taxon>Actinomycetota</taxon>
        <taxon>Actinomycetes</taxon>
        <taxon>Micrococcales</taxon>
        <taxon>Cellulomonadaceae</taxon>
        <taxon>Paraoerskovia</taxon>
    </lineage>
</organism>
<dbReference type="SUPFAM" id="SSF46785">
    <property type="entry name" value="Winged helix' DNA-binding domain"/>
    <property type="match status" value="1"/>
</dbReference>
<dbReference type="Gene3D" id="1.10.10.10">
    <property type="entry name" value="Winged helix-like DNA-binding domain superfamily/Winged helix DNA-binding domain"/>
    <property type="match status" value="1"/>
</dbReference>
<proteinExistence type="predicted"/>
<dbReference type="InterPro" id="IPR036388">
    <property type="entry name" value="WH-like_DNA-bd_sf"/>
</dbReference>
<evidence type="ECO:0000313" key="2">
    <source>
        <dbReference type="EMBL" id="BDZ41306.1"/>
    </source>
</evidence>
<dbReference type="Proteomes" id="UP001321475">
    <property type="component" value="Chromosome"/>
</dbReference>
<evidence type="ECO:0000313" key="3">
    <source>
        <dbReference type="Proteomes" id="UP001321475"/>
    </source>
</evidence>
<dbReference type="PANTHER" id="PTHR33164">
    <property type="entry name" value="TRANSCRIPTIONAL REGULATOR, MARR FAMILY"/>
    <property type="match status" value="1"/>
</dbReference>
<sequence>MKAAHDAPPRWLDRGQQRSWRAYLDGNARLLDALDREHDAHLSVSLPEYEVLVRLSESPEGALRMSVLADGLAYSRSRTTHTVRRMEDRGLVRRGAVAGDGRGIVCSLTDAGRSMLEAEAPAHVAAVRRYLVDVLTDDELAALGGIMAKVAQGCAADPASRGPSSAKSLGD</sequence>
<dbReference type="SMART" id="SM00347">
    <property type="entry name" value="HTH_MARR"/>
    <property type="match status" value="1"/>
</dbReference>
<accession>A0ABM8G008</accession>
<dbReference type="Pfam" id="PF12802">
    <property type="entry name" value="MarR_2"/>
    <property type="match status" value="1"/>
</dbReference>
<dbReference type="EMBL" id="AP027729">
    <property type="protein sequence ID" value="BDZ41306.1"/>
    <property type="molecule type" value="Genomic_DNA"/>
</dbReference>
<gene>
    <name evidence="2" type="ORF">GCM10025865_06050</name>
</gene>
<evidence type="ECO:0000259" key="1">
    <source>
        <dbReference type="PROSITE" id="PS50995"/>
    </source>
</evidence>
<dbReference type="InterPro" id="IPR039422">
    <property type="entry name" value="MarR/SlyA-like"/>
</dbReference>
<name>A0ABM8G008_9CELL</name>
<dbReference type="InterPro" id="IPR036390">
    <property type="entry name" value="WH_DNA-bd_sf"/>
</dbReference>
<dbReference type="PANTHER" id="PTHR33164:SF99">
    <property type="entry name" value="MARR FAMILY REGULATORY PROTEIN"/>
    <property type="match status" value="1"/>
</dbReference>
<dbReference type="RefSeq" id="WP_286218495.1">
    <property type="nucleotide sequence ID" value="NZ_AP027729.1"/>
</dbReference>
<keyword evidence="3" id="KW-1185">Reference proteome</keyword>
<feature type="domain" description="HTH marR-type" evidence="1">
    <location>
        <begin position="1"/>
        <end position="152"/>
    </location>
</feature>
<reference evidence="3" key="1">
    <citation type="journal article" date="2019" name="Int. J. Syst. Evol. Microbiol.">
        <title>The Global Catalogue of Microorganisms (GCM) 10K type strain sequencing project: providing services to taxonomists for standard genome sequencing and annotation.</title>
        <authorList>
            <consortium name="The Broad Institute Genomics Platform"/>
            <consortium name="The Broad Institute Genome Sequencing Center for Infectious Disease"/>
            <person name="Wu L."/>
            <person name="Ma J."/>
        </authorList>
    </citation>
    <scope>NUCLEOTIDE SEQUENCE [LARGE SCALE GENOMIC DNA]</scope>
    <source>
        <strain evidence="3">NBRC 108565</strain>
    </source>
</reference>
<dbReference type="PRINTS" id="PR00598">
    <property type="entry name" value="HTHMARR"/>
</dbReference>
<dbReference type="InterPro" id="IPR000835">
    <property type="entry name" value="HTH_MarR-typ"/>
</dbReference>